<comment type="caution">
    <text evidence="4">The sequence shown here is derived from an EMBL/GenBank/DDBJ whole genome shotgun (WGS) entry which is preliminary data.</text>
</comment>
<keyword evidence="5" id="KW-1185">Reference proteome</keyword>
<dbReference type="RefSeq" id="WP_342854047.1">
    <property type="nucleotide sequence ID" value="NZ_JBBMRA010000004.1"/>
</dbReference>
<dbReference type="Pfam" id="PF03641">
    <property type="entry name" value="Lysine_decarbox"/>
    <property type="match status" value="1"/>
</dbReference>
<dbReference type="Proteomes" id="UP001449225">
    <property type="component" value="Unassembled WGS sequence"/>
</dbReference>
<proteinExistence type="inferred from homology"/>
<dbReference type="NCBIfam" id="TIGR00730">
    <property type="entry name" value="Rossman fold protein, TIGR00730 family"/>
    <property type="match status" value="1"/>
</dbReference>
<dbReference type="EC" id="3.2.2.n1" evidence="3"/>
<reference evidence="4 5" key="1">
    <citation type="submission" date="2024-03" db="EMBL/GenBank/DDBJ databases">
        <title>Community enrichment and isolation of bacterial strains for fucoidan degradation.</title>
        <authorList>
            <person name="Sichert A."/>
        </authorList>
    </citation>
    <scope>NUCLEOTIDE SEQUENCE [LARGE SCALE GENOMIC DNA]</scope>
    <source>
        <strain evidence="4 5">AS76</strain>
    </source>
</reference>
<evidence type="ECO:0000256" key="2">
    <source>
        <dbReference type="ARBA" id="ARBA00006763"/>
    </source>
</evidence>
<evidence type="ECO:0000313" key="4">
    <source>
        <dbReference type="EMBL" id="MEM5536003.1"/>
    </source>
</evidence>
<dbReference type="PANTHER" id="PTHR31223">
    <property type="entry name" value="LOG FAMILY PROTEIN YJL055W"/>
    <property type="match status" value="1"/>
</dbReference>
<comment type="similarity">
    <text evidence="2 3">Belongs to the LOG family.</text>
</comment>
<sequence>MSAPLNRIAVFCGSKGGTSPIYVEQAKALGVYLALNNIELVYGGACSGLMGAVASGCLSEGGTVIGVMPVDLESQDAIQPGLTQFFDVDSVQERKAKMLSLSDGFIALPGGSGTLDELFEVITLSQMGAHNKPVALLNVNHFYTPLMQFMAGAKDQGFIHPDYFDMLIVASDIAAIVQQMKAFIHPHAPTQTP</sequence>
<dbReference type="Gene3D" id="3.40.50.450">
    <property type="match status" value="1"/>
</dbReference>
<keyword evidence="3" id="KW-0203">Cytokinin biosynthesis</keyword>
<accession>A0ABU9TQJ8</accession>
<dbReference type="EMBL" id="JBBMRA010000004">
    <property type="protein sequence ID" value="MEM5536003.1"/>
    <property type="molecule type" value="Genomic_DNA"/>
</dbReference>
<comment type="catalytic activity">
    <reaction evidence="1">
        <text>AMP + H2O = D-ribose 5-phosphate + adenine</text>
        <dbReference type="Rhea" id="RHEA:20129"/>
        <dbReference type="ChEBI" id="CHEBI:15377"/>
        <dbReference type="ChEBI" id="CHEBI:16708"/>
        <dbReference type="ChEBI" id="CHEBI:78346"/>
        <dbReference type="ChEBI" id="CHEBI:456215"/>
        <dbReference type="EC" id="3.2.2.4"/>
    </reaction>
</comment>
<evidence type="ECO:0000256" key="1">
    <source>
        <dbReference type="ARBA" id="ARBA00000274"/>
    </source>
</evidence>
<name>A0ABU9TQJ8_9GAMM</name>
<evidence type="ECO:0000256" key="3">
    <source>
        <dbReference type="RuleBase" id="RU363015"/>
    </source>
</evidence>
<dbReference type="InterPro" id="IPR005269">
    <property type="entry name" value="LOG"/>
</dbReference>
<dbReference type="InterPro" id="IPR031100">
    <property type="entry name" value="LOG_fam"/>
</dbReference>
<keyword evidence="3" id="KW-0378">Hydrolase</keyword>
<dbReference type="PANTHER" id="PTHR31223:SF70">
    <property type="entry name" value="LOG FAMILY PROTEIN YJL055W"/>
    <property type="match status" value="1"/>
</dbReference>
<organism evidence="4 5">
    <name type="scientific">Neptuniibacter pectenicola</name>
    <dbReference type="NCBI Taxonomy" id="1806669"/>
    <lineage>
        <taxon>Bacteria</taxon>
        <taxon>Pseudomonadati</taxon>
        <taxon>Pseudomonadota</taxon>
        <taxon>Gammaproteobacteria</taxon>
        <taxon>Oceanospirillales</taxon>
        <taxon>Oceanospirillaceae</taxon>
        <taxon>Neptuniibacter</taxon>
    </lineage>
</organism>
<protein>
    <recommendedName>
        <fullName evidence="3">Cytokinin riboside 5'-monophosphate phosphoribohydrolase</fullName>
        <ecNumber evidence="3">3.2.2.n1</ecNumber>
    </recommendedName>
</protein>
<dbReference type="SUPFAM" id="SSF102405">
    <property type="entry name" value="MCP/YpsA-like"/>
    <property type="match status" value="1"/>
</dbReference>
<gene>
    <name evidence="4" type="ORF">WNY58_06320</name>
</gene>
<evidence type="ECO:0000313" key="5">
    <source>
        <dbReference type="Proteomes" id="UP001449225"/>
    </source>
</evidence>